<evidence type="ECO:0000256" key="1">
    <source>
        <dbReference type="SAM" id="MobiDB-lite"/>
    </source>
</evidence>
<evidence type="ECO:0000313" key="4">
    <source>
        <dbReference type="EMBL" id="CAE2309196.1"/>
    </source>
</evidence>
<reference evidence="4" key="1">
    <citation type="submission" date="2021-01" db="EMBL/GenBank/DDBJ databases">
        <authorList>
            <person name="Corre E."/>
            <person name="Pelletier E."/>
            <person name="Niang G."/>
            <person name="Scheremetjew M."/>
            <person name="Finn R."/>
            <person name="Kale V."/>
            <person name="Holt S."/>
            <person name="Cochrane G."/>
            <person name="Meng A."/>
            <person name="Brown T."/>
            <person name="Cohen L."/>
        </authorList>
    </citation>
    <scope>NUCLEOTIDE SEQUENCE</scope>
    <source>
        <strain evidence="4">CCMP 2712</strain>
    </source>
</reference>
<keyword evidence="3" id="KW-0732">Signal</keyword>
<name>A0A7S4KYD2_GUITH</name>
<feature type="transmembrane region" description="Helical" evidence="2">
    <location>
        <begin position="344"/>
        <end position="371"/>
    </location>
</feature>
<feature type="chain" id="PRO_5031044773" evidence="3">
    <location>
        <begin position="24"/>
        <end position="377"/>
    </location>
</feature>
<organism evidence="4">
    <name type="scientific">Guillardia theta</name>
    <name type="common">Cryptophyte</name>
    <name type="synonym">Cryptomonas phi</name>
    <dbReference type="NCBI Taxonomy" id="55529"/>
    <lineage>
        <taxon>Eukaryota</taxon>
        <taxon>Cryptophyceae</taxon>
        <taxon>Pyrenomonadales</taxon>
        <taxon>Geminigeraceae</taxon>
        <taxon>Guillardia</taxon>
    </lineage>
</organism>
<keyword evidence="2" id="KW-1133">Transmembrane helix</keyword>
<dbReference type="EMBL" id="HBKN01026238">
    <property type="protein sequence ID" value="CAE2309196.1"/>
    <property type="molecule type" value="Transcribed_RNA"/>
</dbReference>
<feature type="region of interest" description="Disordered" evidence="1">
    <location>
        <begin position="60"/>
        <end position="96"/>
    </location>
</feature>
<feature type="signal peptide" evidence="3">
    <location>
        <begin position="1"/>
        <end position="23"/>
    </location>
</feature>
<feature type="compositionally biased region" description="Basic and acidic residues" evidence="1">
    <location>
        <begin position="68"/>
        <end position="77"/>
    </location>
</feature>
<keyword evidence="2" id="KW-0812">Transmembrane</keyword>
<protein>
    <submittedName>
        <fullName evidence="4">Uncharacterized protein</fullName>
    </submittedName>
</protein>
<sequence length="377" mass="42188">MKLVGIRSILVVILSALIVPSRCSRAPRRDSEVSHMVGDHQNSPRGPALHMVWGQQDKRRRVVGSVSNHERRREGEGYSKLPQGLAEGEGRGQMKGQMLSPIGQEEQGVNPRGQPCPNYGLNETEFLVVGFTEHYWRKTVEIRSLEGRVLGIVKRGCPAWTNSFVWKVPQEHASGCRDHVDPSVFSSKCQMPETEVLYTDEFSGLLNPASVKIMDCHDDQIFTLYEEHREVIVHDYKIHSDFVVQDLNGNVMGYCRQDQLPHAKAERSLVRVGQHNFTIVDLEGEAVASAIRPLHWPNGATEHAWHVTIHRESIPLTLSDVRIVAVAVVNNVLLHEEDDWCSDIVFALTPILLTLTAIAIIAALSTCYSWAMVSGRG</sequence>
<gene>
    <name evidence="4" type="ORF">GTHE00462_LOCUS20365</name>
</gene>
<accession>A0A7S4KYD2</accession>
<keyword evidence="2" id="KW-0472">Membrane</keyword>
<evidence type="ECO:0000256" key="3">
    <source>
        <dbReference type="SAM" id="SignalP"/>
    </source>
</evidence>
<proteinExistence type="predicted"/>
<dbReference type="AlphaFoldDB" id="A0A7S4KYD2"/>
<evidence type="ECO:0000256" key="2">
    <source>
        <dbReference type="SAM" id="Phobius"/>
    </source>
</evidence>